<proteinExistence type="predicted"/>
<dbReference type="SMART" id="SM00463">
    <property type="entry name" value="SMR"/>
    <property type="match status" value="1"/>
</dbReference>
<dbReference type="Gene3D" id="3.30.1370.110">
    <property type="match status" value="1"/>
</dbReference>
<reference evidence="2 3" key="1">
    <citation type="submission" date="2015-03" db="EMBL/GenBank/DDBJ databases">
        <title>Genome sequence of Mycoplasma meleagridis strain ATCC 25294.</title>
        <authorList>
            <person name="Yacoub E."/>
            <person name="Blanchard A."/>
            <person name="Sirand-Pugnet P."/>
            <person name="Mardassi B.B.A."/>
        </authorList>
    </citation>
    <scope>NUCLEOTIDE SEQUENCE [LARGE SCALE GENOMIC DNA]</scope>
    <source>
        <strain evidence="2 3">ATCC 25294</strain>
    </source>
</reference>
<comment type="caution">
    <text evidence="2">The sequence shown here is derived from an EMBL/GenBank/DDBJ whole genome shotgun (WGS) entry which is preliminary data.</text>
</comment>
<dbReference type="InterPro" id="IPR036063">
    <property type="entry name" value="Smr_dom_sf"/>
</dbReference>
<dbReference type="STRING" id="29561.MM26B8_02050"/>
<dbReference type="InterPro" id="IPR002625">
    <property type="entry name" value="Smr_dom"/>
</dbReference>
<evidence type="ECO:0000313" key="2">
    <source>
        <dbReference type="EMBL" id="KKB26979.1"/>
    </source>
</evidence>
<keyword evidence="3" id="KW-1185">Reference proteome</keyword>
<dbReference type="AlphaFoldDB" id="A0A0F5H100"/>
<accession>A0A0F5H100</accession>
<dbReference type="SUPFAM" id="SSF160443">
    <property type="entry name" value="SMR domain-like"/>
    <property type="match status" value="1"/>
</dbReference>
<gene>
    <name evidence="2" type="ORF">MMELEA_04410</name>
</gene>
<dbReference type="EMBL" id="JZXN01000014">
    <property type="protein sequence ID" value="KKB26979.1"/>
    <property type="molecule type" value="Genomic_DNA"/>
</dbReference>
<name>A0A0F5H100_9BACT</name>
<dbReference type="Pfam" id="PF01713">
    <property type="entry name" value="Smr"/>
    <property type="match status" value="1"/>
</dbReference>
<dbReference type="PATRIC" id="fig|1264554.4.peg.386"/>
<evidence type="ECO:0000313" key="3">
    <source>
        <dbReference type="Proteomes" id="UP000033750"/>
    </source>
</evidence>
<protein>
    <recommendedName>
        <fullName evidence="1">Smr domain-containing protein</fullName>
    </recommendedName>
</protein>
<sequence>MSKMSKIKKINNVHENDNELISLDLHGYERKEIIGKVEFALDKVKNGNLDQILIISGKGKKSLKNYVEEILDFNNLEYEMTNNGGAFLVKRKNSIKYSNFKTSQKLNINELYEIYNTLDENEQDDLLNNL</sequence>
<feature type="domain" description="Smr" evidence="1">
    <location>
        <begin position="20"/>
        <end position="92"/>
    </location>
</feature>
<dbReference type="Proteomes" id="UP000033750">
    <property type="component" value="Unassembled WGS sequence"/>
</dbReference>
<organism evidence="2 3">
    <name type="scientific">Mycoplasmopsis meleagridis ATCC 25294</name>
    <dbReference type="NCBI Taxonomy" id="1264554"/>
    <lineage>
        <taxon>Bacteria</taxon>
        <taxon>Bacillati</taxon>
        <taxon>Mycoplasmatota</taxon>
        <taxon>Mycoplasmoidales</taxon>
        <taxon>Metamycoplasmataceae</taxon>
        <taxon>Mycoplasmopsis</taxon>
    </lineage>
</organism>
<evidence type="ECO:0000259" key="1">
    <source>
        <dbReference type="SMART" id="SM00463"/>
    </source>
</evidence>